<organism evidence="1 2">
    <name type="scientific">Candidatus Methanomarinus sp</name>
    <dbReference type="NCBI Taxonomy" id="3386244"/>
    <lineage>
        <taxon>Archaea</taxon>
        <taxon>Methanobacteriati</taxon>
        <taxon>Methanobacteriota</taxon>
        <taxon>Stenosarchaea group</taxon>
        <taxon>Methanomicrobia</taxon>
        <taxon>Methanosarcinales</taxon>
        <taxon>ANME-2 cluster</taxon>
        <taxon>Candidatus Methanocomedenaceae</taxon>
        <taxon>Candidatus Methanomarinus</taxon>
    </lineage>
</organism>
<dbReference type="Proteomes" id="UP000315423">
    <property type="component" value="Unassembled WGS sequence"/>
</dbReference>
<name>A0AC61SB80_9EURY</name>
<protein>
    <submittedName>
        <fullName evidence="1">Uncharacterized protein</fullName>
    </submittedName>
</protein>
<evidence type="ECO:0000313" key="1">
    <source>
        <dbReference type="EMBL" id="TKY91847.1"/>
    </source>
</evidence>
<dbReference type="EMBL" id="QYBA01000121">
    <property type="protein sequence ID" value="TKY91847.1"/>
    <property type="molecule type" value="Genomic_DNA"/>
</dbReference>
<accession>A0AC61SB80</accession>
<sequence length="372" mass="40614">MKISGKILNSKNQDPVQEASIKLSIEGTQIAAITSNKQGEYEYMAKQDYTGQILDISIKKINCIEKNISYEIDRPTIKADILIDEIKIKIKGKICNETDNPLDNASISFSIGGSTIKLNSDKDGSFSFTVDQQFLNQTIGYEASKEGFKVKSGKLTLIEDLKCINLITSEPNGFNKKTWIKVAAVGIALVAIAIILLPNEDMPPELSIYPDSIDFDFVPGTGAQTFSIWNDGDGNLDWDVYSNRDWIMVSRDGGTDPGTVSVNVNSAGMYPGNYTGRITVKSNGGTETGNIFLYIPEPEPTGGPTAEPTIETTAEPTIETTAEPTIETTAKPTIETPIIHYFRADPEHIDGLEGETTLSWEVTDATSVTMME</sequence>
<reference evidence="1" key="1">
    <citation type="submission" date="2018-09" db="EMBL/GenBank/DDBJ databases">
        <title>A genomic encyclopedia of anaerobic methanotrophic archaea.</title>
        <authorList>
            <person name="Skennerton C.T."/>
            <person name="Chadwick G.L."/>
            <person name="Laso-Perez R."/>
            <person name="Leu A.O."/>
            <person name="Speth D.R."/>
            <person name="Yu H."/>
            <person name="Morgan-Lang C."/>
            <person name="Hatzenpichler R."/>
            <person name="Goudeau D."/>
            <person name="Malmstrom R."/>
            <person name="Woyke T."/>
            <person name="Hallam S."/>
            <person name="Tyson G.W."/>
            <person name="Wegener G."/>
            <person name="Boetius A."/>
            <person name="Orphan V.J."/>
        </authorList>
    </citation>
    <scope>NUCLEOTIDE SEQUENCE</scope>
    <source>
        <strain evidence="1">CONS3730D10UFb2</strain>
    </source>
</reference>
<gene>
    <name evidence="1" type="ORF">C5S46_03700</name>
</gene>
<evidence type="ECO:0000313" key="2">
    <source>
        <dbReference type="Proteomes" id="UP000315423"/>
    </source>
</evidence>
<proteinExistence type="predicted"/>
<comment type="caution">
    <text evidence="1">The sequence shown here is derived from an EMBL/GenBank/DDBJ whole genome shotgun (WGS) entry which is preliminary data.</text>
</comment>